<sequence length="344" mass="39579">MFTLSSAFIREHYSCHQQSDEEWAKNMVPNKMLGICYFSLGLFFQILYIPSICALSNWEFRKYSCYKIMISLAYLDVITICFNALLTGFLTYQGAVYCTHPNLIYFSGVFALACWTAACFLIILLGFSRFIDVWKPRLSSFLFDGYKTWFYLPLAALYGLYFALFTSPVIFTSHGYAWFFDPYVAIEGNYENGYIYSNYSHFANNVAIIVLLTILYILFFIVLFWRYSLNSSSKEMSTMQHSLFLQSSIICSVTFIASVIYVMFNFVAVPESIVILGQITWILSHSISSAVLIIFNKSVRRYILLNYMPKSFKILFISNATVTVIKSTNNTNNPPPVQIPKIIV</sequence>
<dbReference type="WBParaSite" id="RSKR_0000257950.1">
    <property type="protein sequence ID" value="RSKR_0000257950.1"/>
    <property type="gene ID" value="RSKR_0000257950"/>
</dbReference>
<proteinExistence type="predicted"/>
<dbReference type="Proteomes" id="UP000095286">
    <property type="component" value="Unplaced"/>
</dbReference>
<accession>A0AC35TNT2</accession>
<protein>
    <submittedName>
        <fullName evidence="2">Serpentine Receptor, class T</fullName>
    </submittedName>
</protein>
<name>A0AC35TNT2_9BILA</name>
<reference evidence="2" key="1">
    <citation type="submission" date="2016-11" db="UniProtKB">
        <authorList>
            <consortium name="WormBaseParasite"/>
        </authorList>
    </citation>
    <scope>IDENTIFICATION</scope>
    <source>
        <strain evidence="2">KR3021</strain>
    </source>
</reference>
<organism evidence="1 2">
    <name type="scientific">Rhabditophanes sp. KR3021</name>
    <dbReference type="NCBI Taxonomy" id="114890"/>
    <lineage>
        <taxon>Eukaryota</taxon>
        <taxon>Metazoa</taxon>
        <taxon>Ecdysozoa</taxon>
        <taxon>Nematoda</taxon>
        <taxon>Chromadorea</taxon>
        <taxon>Rhabditida</taxon>
        <taxon>Tylenchina</taxon>
        <taxon>Panagrolaimomorpha</taxon>
        <taxon>Strongyloidoidea</taxon>
        <taxon>Alloionematidae</taxon>
        <taxon>Rhabditophanes</taxon>
    </lineage>
</organism>
<evidence type="ECO:0000313" key="1">
    <source>
        <dbReference type="Proteomes" id="UP000095286"/>
    </source>
</evidence>
<evidence type="ECO:0000313" key="2">
    <source>
        <dbReference type="WBParaSite" id="RSKR_0000257950.1"/>
    </source>
</evidence>